<dbReference type="KEGG" id="ima:PO878_15975"/>
<dbReference type="InterPro" id="IPR036291">
    <property type="entry name" value="NAD(P)-bd_dom_sf"/>
</dbReference>
<dbReference type="InterPro" id="IPR008927">
    <property type="entry name" value="6-PGluconate_DH-like_C_sf"/>
</dbReference>
<name>A0AAE9Y805_9ACTN</name>
<proteinExistence type="inferred from homology"/>
<evidence type="ECO:0000256" key="1">
    <source>
        <dbReference type="ARBA" id="ARBA00009080"/>
    </source>
</evidence>
<dbReference type="GO" id="GO:0051287">
    <property type="term" value="F:NAD binding"/>
    <property type="evidence" value="ECO:0007669"/>
    <property type="project" value="InterPro"/>
</dbReference>
<dbReference type="InterPro" id="IPR015815">
    <property type="entry name" value="HIBADH-related"/>
</dbReference>
<dbReference type="EMBL" id="CP116942">
    <property type="protein sequence ID" value="WCO65999.1"/>
    <property type="molecule type" value="Genomic_DNA"/>
</dbReference>
<evidence type="ECO:0000256" key="4">
    <source>
        <dbReference type="PIRSR" id="PIRSR000103-1"/>
    </source>
</evidence>
<protein>
    <submittedName>
        <fullName evidence="7">NAD(P)-binding domain-containing protein</fullName>
    </submittedName>
</protein>
<dbReference type="Proteomes" id="UP001216390">
    <property type="component" value="Chromosome"/>
</dbReference>
<dbReference type="PIRSF" id="PIRSF000103">
    <property type="entry name" value="HIBADH"/>
    <property type="match status" value="1"/>
</dbReference>
<organism evidence="7 8">
    <name type="scientific">Iamia majanohamensis</name>
    <dbReference type="NCBI Taxonomy" id="467976"/>
    <lineage>
        <taxon>Bacteria</taxon>
        <taxon>Bacillati</taxon>
        <taxon>Actinomycetota</taxon>
        <taxon>Acidimicrobiia</taxon>
        <taxon>Acidimicrobiales</taxon>
        <taxon>Iamiaceae</taxon>
        <taxon>Iamia</taxon>
    </lineage>
</organism>
<dbReference type="RefSeq" id="WP_272735525.1">
    <property type="nucleotide sequence ID" value="NZ_CP116942.1"/>
</dbReference>
<keyword evidence="3" id="KW-0520">NAD</keyword>
<dbReference type="SUPFAM" id="SSF51735">
    <property type="entry name" value="NAD(P)-binding Rossmann-fold domains"/>
    <property type="match status" value="1"/>
</dbReference>
<evidence type="ECO:0000259" key="6">
    <source>
        <dbReference type="Pfam" id="PF14833"/>
    </source>
</evidence>
<dbReference type="PANTHER" id="PTHR43060:SF15">
    <property type="entry name" value="3-HYDROXYISOBUTYRATE DEHYDROGENASE-LIKE 1, MITOCHONDRIAL-RELATED"/>
    <property type="match status" value="1"/>
</dbReference>
<reference evidence="7" key="1">
    <citation type="submission" date="2023-01" db="EMBL/GenBank/DDBJ databases">
        <title>The diversity of Class Acidimicrobiia in South China Sea sediment environments and the proposal of Iamia marina sp. nov., a novel species of the genus Iamia.</title>
        <authorList>
            <person name="He Y."/>
            <person name="Tian X."/>
        </authorList>
    </citation>
    <scope>NUCLEOTIDE SEQUENCE</scope>
    <source>
        <strain evidence="7">DSM 19957</strain>
    </source>
</reference>
<keyword evidence="2" id="KW-0560">Oxidoreductase</keyword>
<dbReference type="GO" id="GO:0016491">
    <property type="term" value="F:oxidoreductase activity"/>
    <property type="evidence" value="ECO:0007669"/>
    <property type="project" value="UniProtKB-KW"/>
</dbReference>
<keyword evidence="8" id="KW-1185">Reference proteome</keyword>
<evidence type="ECO:0000313" key="8">
    <source>
        <dbReference type="Proteomes" id="UP001216390"/>
    </source>
</evidence>
<feature type="domain" description="6-phosphogluconate dehydrogenase NADP-binding" evidence="5">
    <location>
        <begin position="6"/>
        <end position="160"/>
    </location>
</feature>
<dbReference type="InterPro" id="IPR029154">
    <property type="entry name" value="HIBADH-like_NADP-bd"/>
</dbReference>
<feature type="active site" evidence="4">
    <location>
        <position position="172"/>
    </location>
</feature>
<dbReference type="Gene3D" id="1.10.1040.10">
    <property type="entry name" value="N-(1-d-carboxylethyl)-l-norvaline Dehydrogenase, domain 2"/>
    <property type="match status" value="1"/>
</dbReference>
<dbReference type="PANTHER" id="PTHR43060">
    <property type="entry name" value="3-HYDROXYISOBUTYRATE DEHYDROGENASE-LIKE 1, MITOCHONDRIAL-RELATED"/>
    <property type="match status" value="1"/>
</dbReference>
<dbReference type="AlphaFoldDB" id="A0AAE9Y805"/>
<comment type="similarity">
    <text evidence="1">Belongs to the HIBADH-related family.</text>
</comment>
<dbReference type="Pfam" id="PF14833">
    <property type="entry name" value="NAD_binding_11"/>
    <property type="match status" value="1"/>
</dbReference>
<feature type="domain" description="3-hydroxyisobutyrate dehydrogenase-like NAD-binding" evidence="6">
    <location>
        <begin position="166"/>
        <end position="276"/>
    </location>
</feature>
<dbReference type="GO" id="GO:0050661">
    <property type="term" value="F:NADP binding"/>
    <property type="evidence" value="ECO:0007669"/>
    <property type="project" value="InterPro"/>
</dbReference>
<evidence type="ECO:0000313" key="7">
    <source>
        <dbReference type="EMBL" id="WCO65999.1"/>
    </source>
</evidence>
<evidence type="ECO:0000256" key="3">
    <source>
        <dbReference type="ARBA" id="ARBA00023027"/>
    </source>
</evidence>
<evidence type="ECO:0000259" key="5">
    <source>
        <dbReference type="Pfam" id="PF03446"/>
    </source>
</evidence>
<dbReference type="InterPro" id="IPR013328">
    <property type="entry name" value="6PGD_dom2"/>
</dbReference>
<gene>
    <name evidence="7" type="ORF">PO878_15975</name>
</gene>
<evidence type="ECO:0000256" key="2">
    <source>
        <dbReference type="ARBA" id="ARBA00023002"/>
    </source>
</evidence>
<sequence length="285" mass="28198">MADVERVGWVGLGNIGAPMARRLLDHEGGLVACDVVEAATAPFAEAGAATTTDPAEVTAAGATIVSVMVRDDAQVRDVVSALLPGAAPGTVIAVHSTIAAETAEELAAEVAVAGHHLVDAPVSGGAMGAATGRLAVMAGGEADAVERLRVPLARIADLVVRFGPAGAGTRAKIARNLVTFASFAAVAEAQALAAAAGLDLAALGDVVRHSDAVTGGPGSVMIRSATGPLAPDDGLRPIFEHTRSLGEKDLALAVAMGEALDVATPVASSALDLLAAGLGVPHEED</sequence>
<dbReference type="InterPro" id="IPR006115">
    <property type="entry name" value="6PGDH_NADP-bd"/>
</dbReference>
<dbReference type="Gene3D" id="3.40.50.720">
    <property type="entry name" value="NAD(P)-binding Rossmann-like Domain"/>
    <property type="match status" value="1"/>
</dbReference>
<accession>A0AAE9Y805</accession>
<dbReference type="SUPFAM" id="SSF48179">
    <property type="entry name" value="6-phosphogluconate dehydrogenase C-terminal domain-like"/>
    <property type="match status" value="1"/>
</dbReference>
<dbReference type="Pfam" id="PF03446">
    <property type="entry name" value="NAD_binding_2"/>
    <property type="match status" value="1"/>
</dbReference>